<feature type="repeat" description="ANK" evidence="1">
    <location>
        <begin position="172"/>
        <end position="204"/>
    </location>
</feature>
<keyword evidence="3" id="KW-1185">Reference proteome</keyword>
<dbReference type="VEuPathDB" id="TrichDB:TVAGG3_0231380"/>
<reference evidence="2" key="2">
    <citation type="journal article" date="2007" name="Science">
        <title>Draft genome sequence of the sexually transmitted pathogen Trichomonas vaginalis.</title>
        <authorList>
            <person name="Carlton J.M."/>
            <person name="Hirt R.P."/>
            <person name="Silva J.C."/>
            <person name="Delcher A.L."/>
            <person name="Schatz M."/>
            <person name="Zhao Q."/>
            <person name="Wortman J.R."/>
            <person name="Bidwell S.L."/>
            <person name="Alsmark U.C.M."/>
            <person name="Besteiro S."/>
            <person name="Sicheritz-Ponten T."/>
            <person name="Noel C.J."/>
            <person name="Dacks J.B."/>
            <person name="Foster P.G."/>
            <person name="Simillion C."/>
            <person name="Van de Peer Y."/>
            <person name="Miranda-Saavedra D."/>
            <person name="Barton G.J."/>
            <person name="Westrop G.D."/>
            <person name="Mueller S."/>
            <person name="Dessi D."/>
            <person name="Fiori P.L."/>
            <person name="Ren Q."/>
            <person name="Paulsen I."/>
            <person name="Zhang H."/>
            <person name="Bastida-Corcuera F.D."/>
            <person name="Simoes-Barbosa A."/>
            <person name="Brown M.T."/>
            <person name="Hayes R.D."/>
            <person name="Mukherjee M."/>
            <person name="Okumura C.Y."/>
            <person name="Schneider R."/>
            <person name="Smith A.J."/>
            <person name="Vanacova S."/>
            <person name="Villalvazo M."/>
            <person name="Haas B.J."/>
            <person name="Pertea M."/>
            <person name="Feldblyum T.V."/>
            <person name="Utterback T.R."/>
            <person name="Shu C.L."/>
            <person name="Osoegawa K."/>
            <person name="de Jong P.J."/>
            <person name="Hrdy I."/>
            <person name="Horvathova L."/>
            <person name="Zubacova Z."/>
            <person name="Dolezal P."/>
            <person name="Malik S.B."/>
            <person name="Logsdon J.M. Jr."/>
            <person name="Henze K."/>
            <person name="Gupta A."/>
            <person name="Wang C.C."/>
            <person name="Dunne R.L."/>
            <person name="Upcroft J.A."/>
            <person name="Upcroft P."/>
            <person name="White O."/>
            <person name="Salzberg S.L."/>
            <person name="Tang P."/>
            <person name="Chiu C.-H."/>
            <person name="Lee Y.-S."/>
            <person name="Embley T.M."/>
            <person name="Coombs G.H."/>
            <person name="Mottram J.C."/>
            <person name="Tachezy J."/>
            <person name="Fraser-Liggett C.M."/>
            <person name="Johnson P.J."/>
        </authorList>
    </citation>
    <scope>NUCLEOTIDE SEQUENCE [LARGE SCALE GENOMIC DNA]</scope>
    <source>
        <strain evidence="2">G3</strain>
    </source>
</reference>
<feature type="repeat" description="ANK" evidence="1">
    <location>
        <begin position="305"/>
        <end position="337"/>
    </location>
</feature>
<dbReference type="InterPro" id="IPR036770">
    <property type="entry name" value="Ankyrin_rpt-contain_sf"/>
</dbReference>
<dbReference type="Pfam" id="PF12796">
    <property type="entry name" value="Ank_2"/>
    <property type="match status" value="3"/>
</dbReference>
<sequence length="399" mass="43769">MSNLNLDFQASAQNIQEYIDNETLFDLFEADALQEILDLSSLNVTEFQNVVKLGCDKYKSRELYPIIKGVNISDQPVPKNAILLLQIIRKKLHIKALDLAITCLENSQTLSNQINQIKLQLNSNPESAMKAFGFTDFESVYKHFETLCDKDDITAIRLCCIAGLSEVRDPEYGRTILIYSAYKGNGKLVRYLVEGGCNLNAVNNNGNNAVIIAAGFSDVETVKFLIESGLDKNSRGEKFGYYPITNACWGGNVDIIKYLLSIGCDINSVNYDQDSCLLMAASNGKLDAVKLLISLGADKNMKDKYDRNAIVLASANGHAEVIKYLHSIGFDVNSVSSDQYSCLLMAASNGHLDAVKLLISLGADKNMKSKYGDDAIALASANGHTEVIKYLHSIGSDVN</sequence>
<feature type="repeat" description="ANK" evidence="1">
    <location>
        <begin position="338"/>
        <end position="370"/>
    </location>
</feature>
<dbReference type="STRING" id="5722.A2EU74"/>
<dbReference type="InterPro" id="IPR002110">
    <property type="entry name" value="Ankyrin_rpt"/>
</dbReference>
<name>A2EU74_TRIV3</name>
<dbReference type="eggNOG" id="KOG0504">
    <property type="taxonomic scope" value="Eukaryota"/>
</dbReference>
<evidence type="ECO:0000256" key="1">
    <source>
        <dbReference type="PROSITE-ProRule" id="PRU00023"/>
    </source>
</evidence>
<keyword evidence="1" id="KW-0040">ANK repeat</keyword>
<dbReference type="RefSeq" id="XP_001316045.1">
    <property type="nucleotide sequence ID" value="XM_001316010.1"/>
</dbReference>
<evidence type="ECO:0000313" key="3">
    <source>
        <dbReference type="Proteomes" id="UP000001542"/>
    </source>
</evidence>
<organism evidence="2 3">
    <name type="scientific">Trichomonas vaginalis (strain ATCC PRA-98 / G3)</name>
    <dbReference type="NCBI Taxonomy" id="412133"/>
    <lineage>
        <taxon>Eukaryota</taxon>
        <taxon>Metamonada</taxon>
        <taxon>Parabasalia</taxon>
        <taxon>Trichomonadida</taxon>
        <taxon>Trichomonadidae</taxon>
        <taxon>Trichomonas</taxon>
    </lineage>
</organism>
<evidence type="ECO:0000313" key="2">
    <source>
        <dbReference type="EMBL" id="EAY03822.1"/>
    </source>
</evidence>
<dbReference type="AlphaFoldDB" id="A2EU74"/>
<proteinExistence type="predicted"/>
<dbReference type="SMR" id="A2EU74"/>
<gene>
    <name evidence="2" type="ORF">TVAG_454610</name>
</gene>
<dbReference type="PANTHER" id="PTHR44207">
    <property type="entry name" value="SURFACE ANTIGEN BSPA-LIKE-RELATED"/>
    <property type="match status" value="1"/>
</dbReference>
<protein>
    <submittedName>
        <fullName evidence="2">Ankyrin repeat protein, putative</fullName>
    </submittedName>
</protein>
<dbReference type="VEuPathDB" id="TrichDB:TVAG_454610"/>
<dbReference type="OrthoDB" id="67499at2759"/>
<dbReference type="KEGG" id="tva:4761670"/>
<dbReference type="PROSITE" id="PS50088">
    <property type="entry name" value="ANK_REPEAT"/>
    <property type="match status" value="7"/>
</dbReference>
<dbReference type="InParanoid" id="A2EU74"/>
<reference evidence="2" key="1">
    <citation type="submission" date="2006-10" db="EMBL/GenBank/DDBJ databases">
        <authorList>
            <person name="Amadeo P."/>
            <person name="Zhao Q."/>
            <person name="Wortman J."/>
            <person name="Fraser-Liggett C."/>
            <person name="Carlton J."/>
        </authorList>
    </citation>
    <scope>NUCLEOTIDE SEQUENCE</scope>
    <source>
        <strain evidence="2">G3</strain>
    </source>
</reference>
<feature type="repeat" description="ANK" evidence="1">
    <location>
        <begin position="272"/>
        <end position="304"/>
    </location>
</feature>
<dbReference type="Gene3D" id="1.25.40.20">
    <property type="entry name" value="Ankyrin repeat-containing domain"/>
    <property type="match status" value="1"/>
</dbReference>
<dbReference type="PANTHER" id="PTHR44207:SF1">
    <property type="entry name" value="SURFACE ANTIGEN BSPA-LIKE"/>
    <property type="match status" value="1"/>
</dbReference>
<feature type="repeat" description="ANK" evidence="1">
    <location>
        <begin position="205"/>
        <end position="237"/>
    </location>
</feature>
<dbReference type="SUPFAM" id="SSF48403">
    <property type="entry name" value="Ankyrin repeat"/>
    <property type="match status" value="1"/>
</dbReference>
<dbReference type="EMBL" id="DS113493">
    <property type="protein sequence ID" value="EAY03822.1"/>
    <property type="molecule type" value="Genomic_DNA"/>
</dbReference>
<feature type="repeat" description="ANK" evidence="1">
    <location>
        <begin position="371"/>
        <end position="399"/>
    </location>
</feature>
<feature type="repeat" description="ANK" evidence="1">
    <location>
        <begin position="239"/>
        <end position="271"/>
    </location>
</feature>
<dbReference type="PROSITE" id="PS50297">
    <property type="entry name" value="ANK_REP_REGION"/>
    <property type="match status" value="5"/>
</dbReference>
<accession>A2EU74</accession>
<dbReference type="SMART" id="SM00248">
    <property type="entry name" value="ANK"/>
    <property type="match status" value="7"/>
</dbReference>
<dbReference type="Proteomes" id="UP000001542">
    <property type="component" value="Unassembled WGS sequence"/>
</dbReference>